<reference evidence="4 5" key="1">
    <citation type="submission" date="2019-08" db="EMBL/GenBank/DDBJ databases">
        <title>Pedobacter sp. nov., isolated from Han river, South Korea.</title>
        <authorList>
            <person name="Lee D.-H."/>
            <person name="Kim Y.-S."/>
            <person name="Hwang E.-M."/>
            <person name="Le Tran T.C."/>
            <person name="Cha C.-J."/>
        </authorList>
    </citation>
    <scope>NUCLEOTIDE SEQUENCE [LARGE SCALE GENOMIC DNA]</scope>
    <source>
        <strain evidence="4 5">CJ43</strain>
    </source>
</reference>
<evidence type="ECO:0000256" key="2">
    <source>
        <dbReference type="SAM" id="Coils"/>
    </source>
</evidence>
<feature type="transmembrane region" description="Helical" evidence="3">
    <location>
        <begin position="338"/>
        <end position="358"/>
    </location>
</feature>
<sequence>MKFIYIVFILFLTCLGLDVSAINSTDTILVEKLNKEASALKFSEPLKGIKRANDALKLSQKIGYQNGLAESLRIIGLNYSVLNKIDSCIKYYHKALEIFKKNKNTEGIARCYNNLGGIYKGLNQNQALKYYKIALSMANKSHIPDLIAGCNSNIGTLYIEKNDYKNSIPYFEKAISIFLKISNNIGLATSYSNIAMSYYYVNEITKSEEYAIKALEIANENRLETIKLYSYDILAYIYVYKNILQKAQNYADLGYSLAKKLANQKYIYEYKFLQYEIELKKQNYKLASEYLKEVHSLDSIEYQKNLANIVKLNEEQIKNAEIQKQYEVGLERQKNNRILFMAAIIVSILSAIIIFILIRSKRKTEKSNQELIALNKEVIRQKEDLDRINLKLEEIIAERTKDLLSKNQKLSEYSYHLSHQVRGPVATLKGLIMLSQDNLIEEKECIVQMKKCVDDIDEQIMDINIALHDPSRHGLKNPNQDSGNL</sequence>
<dbReference type="SMART" id="SM00028">
    <property type="entry name" value="TPR"/>
    <property type="match status" value="4"/>
</dbReference>
<dbReference type="RefSeq" id="WP_149074191.1">
    <property type="nucleotide sequence ID" value="NZ_CP043329.1"/>
</dbReference>
<proteinExistence type="predicted"/>
<name>A0A5C0VJG8_9SPHI</name>
<accession>A0A5C0VJG8</accession>
<dbReference type="KEGG" id="pej:FYC62_05245"/>
<evidence type="ECO:0000256" key="3">
    <source>
        <dbReference type="SAM" id="Phobius"/>
    </source>
</evidence>
<dbReference type="Proteomes" id="UP000323653">
    <property type="component" value="Chromosome"/>
</dbReference>
<keyword evidence="2" id="KW-0175">Coiled coil</keyword>
<keyword evidence="1" id="KW-0802">TPR repeat</keyword>
<dbReference type="Gene3D" id="1.25.40.10">
    <property type="entry name" value="Tetratricopeptide repeat domain"/>
    <property type="match status" value="2"/>
</dbReference>
<protein>
    <submittedName>
        <fullName evidence="4">Tetratricopeptide repeat protein</fullName>
    </submittedName>
</protein>
<dbReference type="InterPro" id="IPR019734">
    <property type="entry name" value="TPR_rpt"/>
</dbReference>
<feature type="repeat" description="TPR" evidence="1">
    <location>
        <begin position="69"/>
        <end position="102"/>
    </location>
</feature>
<evidence type="ECO:0000313" key="4">
    <source>
        <dbReference type="EMBL" id="QEK51144.1"/>
    </source>
</evidence>
<dbReference type="Pfam" id="PF13424">
    <property type="entry name" value="TPR_12"/>
    <property type="match status" value="2"/>
</dbReference>
<evidence type="ECO:0000313" key="5">
    <source>
        <dbReference type="Proteomes" id="UP000323653"/>
    </source>
</evidence>
<dbReference type="PANTHER" id="PTHR10098:SF108">
    <property type="entry name" value="TETRATRICOPEPTIDE REPEAT PROTEIN 28"/>
    <property type="match status" value="1"/>
</dbReference>
<dbReference type="EMBL" id="CP043329">
    <property type="protein sequence ID" value="QEK51144.1"/>
    <property type="molecule type" value="Genomic_DNA"/>
</dbReference>
<feature type="coiled-coil region" evidence="2">
    <location>
        <begin position="371"/>
        <end position="398"/>
    </location>
</feature>
<keyword evidence="3" id="KW-0812">Transmembrane</keyword>
<dbReference type="PANTHER" id="PTHR10098">
    <property type="entry name" value="RAPSYN-RELATED"/>
    <property type="match status" value="1"/>
</dbReference>
<keyword evidence="3" id="KW-1133">Transmembrane helix</keyword>
<dbReference type="InterPro" id="IPR011990">
    <property type="entry name" value="TPR-like_helical_dom_sf"/>
</dbReference>
<keyword evidence="3" id="KW-0472">Membrane</keyword>
<evidence type="ECO:0000256" key="1">
    <source>
        <dbReference type="PROSITE-ProRule" id="PRU00339"/>
    </source>
</evidence>
<organism evidence="4 5">
    <name type="scientific">Pedobacter aquae</name>
    <dbReference type="NCBI Taxonomy" id="2605747"/>
    <lineage>
        <taxon>Bacteria</taxon>
        <taxon>Pseudomonadati</taxon>
        <taxon>Bacteroidota</taxon>
        <taxon>Sphingobacteriia</taxon>
        <taxon>Sphingobacteriales</taxon>
        <taxon>Sphingobacteriaceae</taxon>
        <taxon>Pedobacter</taxon>
    </lineage>
</organism>
<dbReference type="SUPFAM" id="SSF48452">
    <property type="entry name" value="TPR-like"/>
    <property type="match status" value="1"/>
</dbReference>
<keyword evidence="5" id="KW-1185">Reference proteome</keyword>
<gene>
    <name evidence="4" type="ORF">FYC62_05245</name>
</gene>
<dbReference type="AlphaFoldDB" id="A0A5C0VJG8"/>
<dbReference type="PROSITE" id="PS50005">
    <property type="entry name" value="TPR"/>
    <property type="match status" value="1"/>
</dbReference>